<evidence type="ECO:0000313" key="2">
    <source>
        <dbReference type="Proteomes" id="UP001250181"/>
    </source>
</evidence>
<proteinExistence type="predicted"/>
<sequence>MQKKITLFSKDEISFKKGDTNRIVNFTFVDADGNPFIFPNGTEAKFYISNGLSGSALKATLAIGNVLRYTGVIGLSLSDDTYSFLGSGSFIMGLDIKLYDGTVVSFPNDVDSTSYFNLFITPSLKDDYDDYTSGNNQTDTSSQFPKPVVPLEKDTRESTTFY</sequence>
<reference evidence="1 2" key="1">
    <citation type="submission" date="2023-09" db="EMBL/GenBank/DDBJ databases">
        <title>Streptomyces sp. nov.: A antagonism against Alternaria gaisen Producing Streptochlin, Isolated from Tamarix root soil.</title>
        <authorList>
            <person name="Chen Y."/>
        </authorList>
    </citation>
    <scope>NUCLEOTIDE SEQUENCE [LARGE SCALE GENOMIC DNA]</scope>
    <source>
        <strain evidence="1 2">TRM76323</strain>
    </source>
</reference>
<protein>
    <submittedName>
        <fullName evidence="1">Uncharacterized protein</fullName>
    </submittedName>
</protein>
<dbReference type="RefSeq" id="WP_315878475.1">
    <property type="nucleotide sequence ID" value="NZ_JAWCTQ010000016.1"/>
</dbReference>
<keyword evidence="2" id="KW-1185">Reference proteome</keyword>
<dbReference type="EMBL" id="JAWCTQ010000016">
    <property type="protein sequence ID" value="MDT9683401.1"/>
    <property type="molecule type" value="Genomic_DNA"/>
</dbReference>
<comment type="caution">
    <text evidence="1">The sequence shown here is derived from an EMBL/GenBank/DDBJ whole genome shotgun (WGS) entry which is preliminary data.</text>
</comment>
<gene>
    <name evidence="1" type="ORF">RND61_15235</name>
</gene>
<name>A0ABU3QKX4_9ACTN</name>
<evidence type="ECO:0000313" key="1">
    <source>
        <dbReference type="EMBL" id="MDT9683401.1"/>
    </source>
</evidence>
<organism evidence="1 2">
    <name type="scientific">Streptomyces tamarix</name>
    <dbReference type="NCBI Taxonomy" id="3078565"/>
    <lineage>
        <taxon>Bacteria</taxon>
        <taxon>Bacillati</taxon>
        <taxon>Actinomycetota</taxon>
        <taxon>Actinomycetes</taxon>
        <taxon>Kitasatosporales</taxon>
        <taxon>Streptomycetaceae</taxon>
        <taxon>Streptomyces</taxon>
    </lineage>
</organism>
<dbReference type="Proteomes" id="UP001250181">
    <property type="component" value="Unassembled WGS sequence"/>
</dbReference>
<accession>A0ABU3QKX4</accession>